<evidence type="ECO:0000256" key="6">
    <source>
        <dbReference type="ARBA" id="ARBA00023136"/>
    </source>
</evidence>
<feature type="transmembrane region" description="Helical" evidence="7">
    <location>
        <begin position="233"/>
        <end position="260"/>
    </location>
</feature>
<dbReference type="InterPro" id="IPR036458">
    <property type="entry name" value="Na:dicarbo_symporter_sf"/>
</dbReference>
<evidence type="ECO:0000313" key="8">
    <source>
        <dbReference type="EMBL" id="BCS98187.1"/>
    </source>
</evidence>
<feature type="transmembrane region" description="Helical" evidence="7">
    <location>
        <begin position="52"/>
        <end position="76"/>
    </location>
</feature>
<keyword evidence="4 7" id="KW-0812">Transmembrane</keyword>
<feature type="transmembrane region" description="Helical" evidence="7">
    <location>
        <begin position="201"/>
        <end position="221"/>
    </location>
</feature>
<dbReference type="SUPFAM" id="SSF118215">
    <property type="entry name" value="Proton glutamate symport protein"/>
    <property type="match status" value="1"/>
</dbReference>
<evidence type="ECO:0000256" key="3">
    <source>
        <dbReference type="ARBA" id="ARBA00022475"/>
    </source>
</evidence>
<keyword evidence="6 7" id="KW-0472">Membrane</keyword>
<evidence type="ECO:0000256" key="4">
    <source>
        <dbReference type="ARBA" id="ARBA00022692"/>
    </source>
</evidence>
<dbReference type="Proteomes" id="UP001320148">
    <property type="component" value="Chromosome"/>
</dbReference>
<proteinExistence type="predicted"/>
<reference evidence="8 9" key="1">
    <citation type="submission" date="2021-02" db="EMBL/GenBank/DDBJ databases">
        <title>Complete genome of Desulfoluna sp. strain ASN36.</title>
        <authorList>
            <person name="Takahashi A."/>
            <person name="Kojima H."/>
            <person name="Fukui M."/>
        </authorList>
    </citation>
    <scope>NUCLEOTIDE SEQUENCE [LARGE SCALE GENOMIC DNA]</scope>
    <source>
        <strain evidence="8 9">ASN36</strain>
    </source>
</reference>
<name>A0ABN6F778_9BACT</name>
<feature type="transmembrane region" description="Helical" evidence="7">
    <location>
        <begin position="88"/>
        <end position="110"/>
    </location>
</feature>
<organism evidence="8 9">
    <name type="scientific">Desulfoluna limicola</name>
    <dbReference type="NCBI Taxonomy" id="2810562"/>
    <lineage>
        <taxon>Bacteria</taxon>
        <taxon>Pseudomonadati</taxon>
        <taxon>Thermodesulfobacteriota</taxon>
        <taxon>Desulfobacteria</taxon>
        <taxon>Desulfobacterales</taxon>
        <taxon>Desulfolunaceae</taxon>
        <taxon>Desulfoluna</taxon>
    </lineage>
</organism>
<evidence type="ECO:0000256" key="2">
    <source>
        <dbReference type="ARBA" id="ARBA00022448"/>
    </source>
</evidence>
<dbReference type="PANTHER" id="PTHR42865:SF7">
    <property type="entry name" value="PROTON_GLUTAMATE-ASPARTATE SYMPORTER"/>
    <property type="match status" value="1"/>
</dbReference>
<feature type="transmembrane region" description="Helical" evidence="7">
    <location>
        <begin position="320"/>
        <end position="340"/>
    </location>
</feature>
<dbReference type="PRINTS" id="PR00173">
    <property type="entry name" value="EDTRNSPORT"/>
</dbReference>
<keyword evidence="5 7" id="KW-1133">Transmembrane helix</keyword>
<dbReference type="RefSeq" id="WP_236889596.1">
    <property type="nucleotide sequence ID" value="NZ_AP024488.1"/>
</dbReference>
<evidence type="ECO:0000256" key="1">
    <source>
        <dbReference type="ARBA" id="ARBA00004651"/>
    </source>
</evidence>
<dbReference type="Pfam" id="PF00375">
    <property type="entry name" value="SDF"/>
    <property type="match status" value="1"/>
</dbReference>
<accession>A0ABN6F778</accession>
<evidence type="ECO:0000256" key="5">
    <source>
        <dbReference type="ARBA" id="ARBA00022989"/>
    </source>
</evidence>
<comment type="subcellular location">
    <subcellularLocation>
        <location evidence="1">Cell membrane</location>
        <topology evidence="1">Multi-pass membrane protein</topology>
    </subcellularLocation>
</comment>
<feature type="transmembrane region" description="Helical" evidence="7">
    <location>
        <begin position="346"/>
        <end position="372"/>
    </location>
</feature>
<feature type="transmembrane region" description="Helical" evidence="7">
    <location>
        <begin position="155"/>
        <end position="172"/>
    </location>
</feature>
<protein>
    <submittedName>
        <fullName evidence="8">Amino acid transporter</fullName>
    </submittedName>
</protein>
<keyword evidence="9" id="KW-1185">Reference proteome</keyword>
<sequence>MKQNDNGKKSGLFGWYFNTNLLVRILIGLVAGAVAGLVFGPKIASVAPLGTAFVRLLKMIVMPVVIFTLVVGAASVHPSRLGRIGVKAMVLYLLTSAFAVAIGLLFANLFNPGAGMELVGIAGAKGKSITPPSMVDTLLNIIPTNPFGAITSGKMLPTIFFSIFFGIGLSHLRESNEERIQNAAQTVFSFFEGGAEVMYKVVGWILEVAPIGVFALIAVVFGKQGAQAFGPLAMVTLTVYASFICHAVLVYGGLLTIYGINFFEFLSRSRAAIVTSFVTRSSGGTLPVSMEVAEKNLGISRGVYSFSLPLGATLNMDGAAIYQGVCAIFVSLAIGAPLALDMQLTVIATAVLISIGSAGVPGAGAIMLLMVLESVGLKVEPGSAVAAAYAMIFGIDALLDMGRTALNVTGDLAVTCAVAKSEGELDQDIWANGAGTVVEI</sequence>
<keyword evidence="3" id="KW-1003">Cell membrane</keyword>
<evidence type="ECO:0000313" key="9">
    <source>
        <dbReference type="Proteomes" id="UP001320148"/>
    </source>
</evidence>
<feature type="transmembrane region" description="Helical" evidence="7">
    <location>
        <begin position="21"/>
        <end position="40"/>
    </location>
</feature>
<dbReference type="InterPro" id="IPR001991">
    <property type="entry name" value="Na-dicarboxylate_symporter"/>
</dbReference>
<dbReference type="EMBL" id="AP024488">
    <property type="protein sequence ID" value="BCS98187.1"/>
    <property type="molecule type" value="Genomic_DNA"/>
</dbReference>
<dbReference type="PANTHER" id="PTHR42865">
    <property type="entry name" value="PROTON/GLUTAMATE-ASPARTATE SYMPORTER"/>
    <property type="match status" value="1"/>
</dbReference>
<evidence type="ECO:0000256" key="7">
    <source>
        <dbReference type="SAM" id="Phobius"/>
    </source>
</evidence>
<gene>
    <name evidence="8" type="ORF">DSLASN_38190</name>
</gene>
<dbReference type="Gene3D" id="1.10.3860.10">
    <property type="entry name" value="Sodium:dicarboxylate symporter"/>
    <property type="match status" value="1"/>
</dbReference>
<keyword evidence="2" id="KW-0813">Transport</keyword>